<dbReference type="GO" id="GO:0007165">
    <property type="term" value="P:signal transduction"/>
    <property type="evidence" value="ECO:0007669"/>
    <property type="project" value="TreeGrafter"/>
</dbReference>
<dbReference type="AlphaFoldDB" id="A0A8C5CI30"/>
<dbReference type="Ensembl" id="ENSGMOT00000026873.1">
    <property type="protein sequence ID" value="ENSGMOP00000062437.1"/>
    <property type="gene ID" value="ENSGMOG00000036735.1"/>
</dbReference>
<dbReference type="PROSITE" id="PS51132">
    <property type="entry name" value="OLF"/>
    <property type="match status" value="1"/>
</dbReference>
<evidence type="ECO:0000256" key="3">
    <source>
        <dbReference type="PROSITE-ProRule" id="PRU00446"/>
    </source>
</evidence>
<dbReference type="GeneTree" id="ENSGT00940000158020"/>
<reference evidence="7" key="1">
    <citation type="submission" date="2025-08" db="UniProtKB">
        <authorList>
            <consortium name="Ensembl"/>
        </authorList>
    </citation>
    <scope>IDENTIFICATION</scope>
</reference>
<keyword evidence="8" id="KW-1185">Reference proteome</keyword>
<dbReference type="OMA" id="NYEHTHA"/>
<proteinExistence type="predicted"/>
<evidence type="ECO:0000313" key="8">
    <source>
        <dbReference type="Proteomes" id="UP000694546"/>
    </source>
</evidence>
<feature type="compositionally biased region" description="Polar residues" evidence="4">
    <location>
        <begin position="232"/>
        <end position="245"/>
    </location>
</feature>
<dbReference type="PANTHER" id="PTHR23192:SF85">
    <property type="entry name" value="GLIOMEDIN"/>
    <property type="match status" value="1"/>
</dbReference>
<dbReference type="InterPro" id="IPR050605">
    <property type="entry name" value="Olfactomedin-like_domain"/>
</dbReference>
<reference evidence="7" key="2">
    <citation type="submission" date="2025-09" db="UniProtKB">
        <authorList>
            <consortium name="Ensembl"/>
        </authorList>
    </citation>
    <scope>IDENTIFICATION</scope>
</reference>
<name>A0A8C5CI30_GADMO</name>
<comment type="caution">
    <text evidence="3">Lacks conserved residue(s) required for the propagation of feature annotation.</text>
</comment>
<dbReference type="InterPro" id="IPR003112">
    <property type="entry name" value="Olfac-like_dom"/>
</dbReference>
<feature type="compositionally biased region" description="Polar residues" evidence="4">
    <location>
        <begin position="40"/>
        <end position="52"/>
    </location>
</feature>
<keyword evidence="2" id="KW-0964">Secreted</keyword>
<evidence type="ECO:0000313" key="7">
    <source>
        <dbReference type="Ensembl" id="ENSGMOP00000062437.1"/>
    </source>
</evidence>
<organism evidence="7 8">
    <name type="scientific">Gadus morhua</name>
    <name type="common">Atlantic cod</name>
    <dbReference type="NCBI Taxonomy" id="8049"/>
    <lineage>
        <taxon>Eukaryota</taxon>
        <taxon>Metazoa</taxon>
        <taxon>Chordata</taxon>
        <taxon>Craniata</taxon>
        <taxon>Vertebrata</taxon>
        <taxon>Euteleostomi</taxon>
        <taxon>Actinopterygii</taxon>
        <taxon>Neopterygii</taxon>
        <taxon>Teleostei</taxon>
        <taxon>Neoteleostei</taxon>
        <taxon>Acanthomorphata</taxon>
        <taxon>Zeiogadaria</taxon>
        <taxon>Gadariae</taxon>
        <taxon>Gadiformes</taxon>
        <taxon>Gadoidei</taxon>
        <taxon>Gadidae</taxon>
        <taxon>Gadus</taxon>
    </lineage>
</organism>
<comment type="subcellular location">
    <subcellularLocation>
        <location evidence="1">Secreted</location>
    </subcellularLocation>
</comment>
<feature type="compositionally biased region" description="Basic and acidic residues" evidence="4">
    <location>
        <begin position="291"/>
        <end position="300"/>
    </location>
</feature>
<feature type="region of interest" description="Disordered" evidence="4">
    <location>
        <begin position="195"/>
        <end position="300"/>
    </location>
</feature>
<feature type="compositionally biased region" description="Polar residues" evidence="4">
    <location>
        <begin position="276"/>
        <end position="290"/>
    </location>
</feature>
<feature type="signal peptide" evidence="5">
    <location>
        <begin position="1"/>
        <end position="22"/>
    </location>
</feature>
<evidence type="ECO:0000256" key="4">
    <source>
        <dbReference type="SAM" id="MobiDB-lite"/>
    </source>
</evidence>
<dbReference type="Proteomes" id="UP000694546">
    <property type="component" value="Chromosome 9"/>
</dbReference>
<feature type="compositionally biased region" description="Basic and acidic residues" evidence="4">
    <location>
        <begin position="210"/>
        <end position="221"/>
    </location>
</feature>
<dbReference type="SMART" id="SM00284">
    <property type="entry name" value="OLF"/>
    <property type="match status" value="1"/>
</dbReference>
<feature type="compositionally biased region" description="Polar residues" evidence="4">
    <location>
        <begin position="196"/>
        <end position="205"/>
    </location>
</feature>
<evidence type="ECO:0000256" key="1">
    <source>
        <dbReference type="ARBA" id="ARBA00004613"/>
    </source>
</evidence>
<dbReference type="GO" id="GO:0005615">
    <property type="term" value="C:extracellular space"/>
    <property type="evidence" value="ECO:0007669"/>
    <property type="project" value="TreeGrafter"/>
</dbReference>
<dbReference type="Pfam" id="PF02191">
    <property type="entry name" value="OLF"/>
    <property type="match status" value="1"/>
</dbReference>
<feature type="chain" id="PRO_5046412034" evidence="5">
    <location>
        <begin position="23"/>
        <end position="552"/>
    </location>
</feature>
<evidence type="ECO:0000256" key="5">
    <source>
        <dbReference type="SAM" id="SignalP"/>
    </source>
</evidence>
<feature type="region of interest" description="Disordered" evidence="4">
    <location>
        <begin position="40"/>
        <end position="60"/>
    </location>
</feature>
<dbReference type="PANTHER" id="PTHR23192">
    <property type="entry name" value="OLFACTOMEDIN-RELATED"/>
    <property type="match status" value="1"/>
</dbReference>
<evidence type="ECO:0000256" key="2">
    <source>
        <dbReference type="ARBA" id="ARBA00022525"/>
    </source>
</evidence>
<sequence length="552" mass="60847">MFWAKVLISVAFFLPELPPIYADQGNNSSDWSFTRSYSVTASPAASPGQPSILNRAEGQPTTTTLEYEQTDLNRSNEKLDLDAAGPSNITELPPMYADQGKDSSDGSFTRSYIVTASPAASPGQPIILNRAEGQPTTTTLEYEQTDLNRSNAKLDLDAAGPSKITELPALSSEQGNETSSNDPTAMPAVVRAHYLTDSSTTTPGHQKTLKSAEKEEHRAILMEHGGTGDLEASSSSTLAPRSRLSSAEEEENTPMEPVHLPGNNNLTGTEKENTDKTSASSLPGLHQTNDSSKEAGKGTFERTENVLRTITCFENVTQMQSTFGAWVADAAPLREERYWLLVHFSGRIILEYPNLLSYPKSGGRNTLLDKFYQGCGSVVYNGFLYFHNAGTNKLLKFNLETKTTSFLVIENTRHRHRSYLFENSKTYYKFAVDESGLWVMAASATDETLVVAKLNHESFSVTSIIHTRYPKSKAGNGFIAYGILYITDSKDKKITHGFDLERGVSLAVSYALRQANGILAMLSYYPHKQVLYMWDNSSLKTCKVHFAVLKKE</sequence>
<keyword evidence="5" id="KW-0732">Signal</keyword>
<accession>A0A8C5CI30</accession>
<evidence type="ECO:0000259" key="6">
    <source>
        <dbReference type="PROSITE" id="PS51132"/>
    </source>
</evidence>
<feature type="domain" description="Olfactomedin-like" evidence="6">
    <location>
        <begin position="302"/>
        <end position="548"/>
    </location>
</feature>
<dbReference type="GO" id="GO:0009986">
    <property type="term" value="C:cell surface"/>
    <property type="evidence" value="ECO:0007669"/>
    <property type="project" value="TreeGrafter"/>
</dbReference>
<protein>
    <submittedName>
        <fullName evidence="7">Gliomedin</fullName>
    </submittedName>
</protein>
<feature type="region of interest" description="Disordered" evidence="4">
    <location>
        <begin position="72"/>
        <end position="104"/>
    </location>
</feature>